<proteinExistence type="predicted"/>
<dbReference type="Proteomes" id="UP000294662">
    <property type="component" value="Unassembled WGS sequence"/>
</dbReference>
<reference evidence="1 2" key="1">
    <citation type="submission" date="2019-03" db="EMBL/GenBank/DDBJ databases">
        <authorList>
            <person name="Zhang S."/>
        </authorList>
    </citation>
    <scope>NUCLEOTIDE SEQUENCE [LARGE SCALE GENOMIC DNA]</scope>
    <source>
        <strain evidence="1 2">S4J41</strain>
    </source>
</reference>
<dbReference type="AlphaFoldDB" id="A0A4R5ET77"/>
<organism evidence="1 2">
    <name type="scientific">Antarcticimicrobium sediminis</name>
    <dbReference type="NCBI Taxonomy" id="2546227"/>
    <lineage>
        <taxon>Bacteria</taxon>
        <taxon>Pseudomonadati</taxon>
        <taxon>Pseudomonadota</taxon>
        <taxon>Alphaproteobacteria</taxon>
        <taxon>Rhodobacterales</taxon>
        <taxon>Paracoccaceae</taxon>
        <taxon>Antarcticimicrobium</taxon>
    </lineage>
</organism>
<keyword evidence="2" id="KW-1185">Reference proteome</keyword>
<evidence type="ECO:0000313" key="1">
    <source>
        <dbReference type="EMBL" id="TDE37973.1"/>
    </source>
</evidence>
<evidence type="ECO:0000313" key="2">
    <source>
        <dbReference type="Proteomes" id="UP000294662"/>
    </source>
</evidence>
<dbReference type="RefSeq" id="WP_165937605.1">
    <property type="nucleotide sequence ID" value="NZ_SMFP01000006.1"/>
</dbReference>
<comment type="caution">
    <text evidence="1">The sequence shown here is derived from an EMBL/GenBank/DDBJ whole genome shotgun (WGS) entry which is preliminary data.</text>
</comment>
<sequence>MPDLITYFAANAPQHLDLEASPPVIIGFDRTPVAFSGAAGLVYLRILSDRVADWTGIPGVTILAQSPCTGPDTPDDVYATLFADAAMTALYDAVYDRTPVEVDDGAGGTVTVTPPERFGQMG</sequence>
<accession>A0A4R5ET77</accession>
<name>A0A4R5ET77_9RHOB</name>
<dbReference type="EMBL" id="SMFP01000006">
    <property type="protein sequence ID" value="TDE37973.1"/>
    <property type="molecule type" value="Genomic_DNA"/>
</dbReference>
<gene>
    <name evidence="1" type="ORF">E1B25_11150</name>
</gene>
<protein>
    <submittedName>
        <fullName evidence="1">Uncharacterized protein</fullName>
    </submittedName>
</protein>